<comment type="caution">
    <text evidence="10">The sequence shown here is derived from an EMBL/GenBank/DDBJ whole genome shotgun (WGS) entry which is preliminary data.</text>
</comment>
<feature type="transmembrane region" description="Helical" evidence="8">
    <location>
        <begin position="100"/>
        <end position="123"/>
    </location>
</feature>
<gene>
    <name evidence="10" type="ORF">BBK91_024100</name>
    <name evidence="9" type="ORF">BBL17_024450</name>
</gene>
<evidence type="ECO:0000256" key="5">
    <source>
        <dbReference type="ARBA" id="ARBA00022692"/>
    </source>
</evidence>
<comment type="subcellular location">
    <subcellularLocation>
        <location evidence="1">Cell membrane</location>
        <topology evidence="1">Multi-pass membrane protein</topology>
    </subcellularLocation>
</comment>
<keyword evidence="11" id="KW-1185">Reference proteome</keyword>
<feature type="transmembrane region" description="Helical" evidence="8">
    <location>
        <begin position="178"/>
        <end position="199"/>
    </location>
</feature>
<dbReference type="PANTHER" id="PTHR32196:SF21">
    <property type="entry name" value="ABC TRANSPORTER PERMEASE PROTEIN YPHD-RELATED"/>
    <property type="match status" value="1"/>
</dbReference>
<evidence type="ECO:0000256" key="6">
    <source>
        <dbReference type="ARBA" id="ARBA00022989"/>
    </source>
</evidence>
<keyword evidence="5 8" id="KW-0812">Transmembrane</keyword>
<evidence type="ECO:0000256" key="8">
    <source>
        <dbReference type="SAM" id="Phobius"/>
    </source>
</evidence>
<feature type="transmembrane region" description="Helical" evidence="8">
    <location>
        <begin position="50"/>
        <end position="69"/>
    </location>
</feature>
<feature type="transmembrane region" description="Helical" evidence="8">
    <location>
        <begin position="309"/>
        <end position="326"/>
    </location>
</feature>
<feature type="transmembrane region" description="Helical" evidence="8">
    <location>
        <begin position="76"/>
        <end position="94"/>
    </location>
</feature>
<dbReference type="EMBL" id="MBFE02000025">
    <property type="protein sequence ID" value="MUO44931.1"/>
    <property type="molecule type" value="Genomic_DNA"/>
</dbReference>
<dbReference type="AlphaFoldDB" id="A0ABD6HF89"/>
<dbReference type="RefSeq" id="WP_012650542.1">
    <property type="nucleotide sequence ID" value="NZ_AP023275.1"/>
</dbReference>
<protein>
    <submittedName>
        <fullName evidence="10">ABC transporter permease</fullName>
    </submittedName>
</protein>
<evidence type="ECO:0000313" key="9">
    <source>
        <dbReference type="EMBL" id="MUO44931.1"/>
    </source>
</evidence>
<evidence type="ECO:0000256" key="1">
    <source>
        <dbReference type="ARBA" id="ARBA00004651"/>
    </source>
</evidence>
<evidence type="ECO:0000313" key="10">
    <source>
        <dbReference type="EMBL" id="MUP12946.1"/>
    </source>
</evidence>
<keyword evidence="7 8" id="KW-0472">Membrane</keyword>
<feature type="transmembrane region" description="Helical" evidence="8">
    <location>
        <begin position="12"/>
        <end position="30"/>
    </location>
</feature>
<feature type="transmembrane region" description="Helical" evidence="8">
    <location>
        <begin position="130"/>
        <end position="147"/>
    </location>
</feature>
<evidence type="ECO:0000256" key="7">
    <source>
        <dbReference type="ARBA" id="ARBA00023136"/>
    </source>
</evidence>
<name>A0ABD6HF89_AGRVI</name>
<dbReference type="PANTHER" id="PTHR32196">
    <property type="entry name" value="ABC TRANSPORTER PERMEASE PROTEIN YPHD-RELATED-RELATED"/>
    <property type="match status" value="1"/>
</dbReference>
<keyword evidence="6 8" id="KW-1133">Transmembrane helix</keyword>
<dbReference type="Pfam" id="PF02653">
    <property type="entry name" value="BPD_transp_2"/>
    <property type="match status" value="1"/>
</dbReference>
<dbReference type="GO" id="GO:0005886">
    <property type="term" value="C:plasma membrane"/>
    <property type="evidence" value="ECO:0007669"/>
    <property type="project" value="UniProtKB-SubCell"/>
</dbReference>
<dbReference type="EMBL" id="MBFA02000023">
    <property type="protein sequence ID" value="MUP12946.1"/>
    <property type="molecule type" value="Genomic_DNA"/>
</dbReference>
<accession>A0ABD6HF89</accession>
<evidence type="ECO:0000256" key="4">
    <source>
        <dbReference type="ARBA" id="ARBA00022519"/>
    </source>
</evidence>
<feature type="transmembrane region" description="Helical" evidence="8">
    <location>
        <begin position="259"/>
        <end position="278"/>
    </location>
</feature>
<keyword evidence="3" id="KW-1003">Cell membrane</keyword>
<feature type="transmembrane region" description="Helical" evidence="8">
    <location>
        <begin position="231"/>
        <end position="253"/>
    </location>
</feature>
<dbReference type="InterPro" id="IPR001851">
    <property type="entry name" value="ABC_transp_permease"/>
</dbReference>
<feature type="transmembrane region" description="Helical" evidence="8">
    <location>
        <begin position="285"/>
        <end position="303"/>
    </location>
</feature>
<keyword evidence="4" id="KW-0997">Cell inner membrane</keyword>
<reference evidence="11 12" key="1">
    <citation type="submission" date="2019-11" db="EMBL/GenBank/DDBJ databases">
        <title>Whole-genome sequencing of Allorhizobium vitis.</title>
        <authorList>
            <person name="Gan H.M."/>
            <person name="Savka M.A."/>
        </authorList>
    </citation>
    <scope>NUCLEOTIDE SEQUENCE [LARGE SCALE GENOMIC DNA]</scope>
    <source>
        <strain evidence="10 12">RF2/1</strain>
        <strain evidence="9 11">T1/7</strain>
    </source>
</reference>
<keyword evidence="2" id="KW-0813">Transport</keyword>
<sequence>MLAILKPGNMINGLRTAGLVLAIVVIAAFVQSQHDSFLGINNLTTLLRSMVALAMIAFAQKLIILLGEIDLSVGSVYGLTSITMATLWLGGGALPFTLPLIPALLVSLAIAAFVGLLNGWFVVKARLPSFIVTLGMLNVAEGLQLLISNAQTFTPAYSDPAPPEWELSIFKAIGQAPLLWNIPSATLWLVASFLLFWFIRHRTVFGFRLAAIGGNAEAARIARLPIVKYKLLVFLISGLMAGLAGIVDFSYVGSVGPRQAGSLQFSVVAAVVIGGASLAGGRGTIVGTLLGAILLSLLTNGLALMGVGSFAQLLFIGIVTIGAVWLDQGSQILIRRAAQRSAAKREAKSE</sequence>
<evidence type="ECO:0000256" key="3">
    <source>
        <dbReference type="ARBA" id="ARBA00022475"/>
    </source>
</evidence>
<proteinExistence type="predicted"/>
<organism evidence="10 12">
    <name type="scientific">Agrobacterium vitis</name>
    <name type="common">Rhizobium vitis</name>
    <dbReference type="NCBI Taxonomy" id="373"/>
    <lineage>
        <taxon>Bacteria</taxon>
        <taxon>Pseudomonadati</taxon>
        <taxon>Pseudomonadota</taxon>
        <taxon>Alphaproteobacteria</taxon>
        <taxon>Hyphomicrobiales</taxon>
        <taxon>Rhizobiaceae</taxon>
        <taxon>Rhizobium/Agrobacterium group</taxon>
        <taxon>Agrobacterium</taxon>
    </lineage>
</organism>
<evidence type="ECO:0000256" key="2">
    <source>
        <dbReference type="ARBA" id="ARBA00022448"/>
    </source>
</evidence>
<dbReference type="CDD" id="cd06579">
    <property type="entry name" value="TM_PBP1_transp_AraH_like"/>
    <property type="match status" value="1"/>
</dbReference>
<evidence type="ECO:0000313" key="12">
    <source>
        <dbReference type="Proteomes" id="UP000179536"/>
    </source>
</evidence>
<dbReference type="Proteomes" id="UP000179536">
    <property type="component" value="Unassembled WGS sequence"/>
</dbReference>
<dbReference type="Proteomes" id="UP000179454">
    <property type="component" value="Unassembled WGS sequence"/>
</dbReference>
<evidence type="ECO:0000313" key="11">
    <source>
        <dbReference type="Proteomes" id="UP000179454"/>
    </source>
</evidence>